<dbReference type="PROSITE" id="PS51257">
    <property type="entry name" value="PROKAR_LIPOPROTEIN"/>
    <property type="match status" value="1"/>
</dbReference>
<gene>
    <name evidence="3" type="ORF">GR183_19920</name>
</gene>
<evidence type="ECO:0000259" key="2">
    <source>
        <dbReference type="Pfam" id="PF04069"/>
    </source>
</evidence>
<keyword evidence="4" id="KW-1185">Reference proteome</keyword>
<dbReference type="EMBL" id="WUMV01000009">
    <property type="protein sequence ID" value="MXN67183.1"/>
    <property type="molecule type" value="Genomic_DNA"/>
</dbReference>
<feature type="domain" description="ABC-type glycine betaine transport system substrate-binding" evidence="2">
    <location>
        <begin position="28"/>
        <end position="309"/>
    </location>
</feature>
<comment type="caution">
    <text evidence="3">The sequence shown here is derived from an EMBL/GenBank/DDBJ whole genome shotgun (WGS) entry which is preliminary data.</text>
</comment>
<protein>
    <submittedName>
        <fullName evidence="3">Amino acid-binding protein</fullName>
    </submittedName>
</protein>
<dbReference type="RefSeq" id="WP_160777415.1">
    <property type="nucleotide sequence ID" value="NZ_WUMV01000009.1"/>
</dbReference>
<feature type="chain" id="PRO_5030651703" evidence="1">
    <location>
        <begin position="27"/>
        <end position="320"/>
    </location>
</feature>
<evidence type="ECO:0000313" key="4">
    <source>
        <dbReference type="Proteomes" id="UP000433101"/>
    </source>
</evidence>
<organism evidence="3 4">
    <name type="scientific">Stappia sediminis</name>
    <dbReference type="NCBI Taxonomy" id="2692190"/>
    <lineage>
        <taxon>Bacteria</taxon>
        <taxon>Pseudomonadati</taxon>
        <taxon>Pseudomonadota</taxon>
        <taxon>Alphaproteobacteria</taxon>
        <taxon>Hyphomicrobiales</taxon>
        <taxon>Stappiaceae</taxon>
        <taxon>Stappia</taxon>
    </lineage>
</organism>
<dbReference type="CDD" id="cd13642">
    <property type="entry name" value="PBP2_BCP_1"/>
    <property type="match status" value="1"/>
</dbReference>
<reference evidence="3 4" key="1">
    <citation type="submission" date="2019-12" db="EMBL/GenBank/DDBJ databases">
        <authorList>
            <person name="Li M."/>
        </authorList>
    </citation>
    <scope>NUCLEOTIDE SEQUENCE [LARGE SCALE GENOMIC DNA]</scope>
    <source>
        <strain evidence="3 4">GBMRC 2046</strain>
    </source>
</reference>
<feature type="signal peptide" evidence="1">
    <location>
        <begin position="1"/>
        <end position="26"/>
    </location>
</feature>
<dbReference type="GO" id="GO:0022857">
    <property type="term" value="F:transmembrane transporter activity"/>
    <property type="evidence" value="ECO:0007669"/>
    <property type="project" value="InterPro"/>
</dbReference>
<evidence type="ECO:0000256" key="1">
    <source>
        <dbReference type="SAM" id="SignalP"/>
    </source>
</evidence>
<dbReference type="Pfam" id="PF04069">
    <property type="entry name" value="OpuAC"/>
    <property type="match status" value="1"/>
</dbReference>
<dbReference type="Gene3D" id="3.40.190.10">
    <property type="entry name" value="Periplasmic binding protein-like II"/>
    <property type="match status" value="2"/>
</dbReference>
<sequence length="320" mass="35186">MKATFSVTVQAAIISCLLAFSSSAQADKLVIGVPAWPSAQVTANIIAMSVKDRLGVETDLQERGTLTILGEIGSGDIDVHPEIWLPNLSQMVERMSKDEGPLRLSQIGVDATQNICVTRGTAASTGIKAVSDLTRPEIAEQFDSDGDGKGEIWIGAKTWSSTEIERIRAHSYGYDKTMNLLEMPEDVAMAAVDAAVAISQPIVFYCYGPHHVFELHDIVTLEEPPYDASHWTIVKRADDPQWLEKSTADTAWDRSHFHIGYATRLEKDMPQVAEFLNRISFDPSDTTAMSYAVVVEGKSPQDVAKSWIEANGDRIGEWMK</sequence>
<keyword evidence="1" id="KW-0732">Signal</keyword>
<dbReference type="Proteomes" id="UP000433101">
    <property type="component" value="Unassembled WGS sequence"/>
</dbReference>
<dbReference type="Gene3D" id="3.40.190.100">
    <property type="entry name" value="Glycine betaine-binding periplasmic protein, domain 2"/>
    <property type="match status" value="1"/>
</dbReference>
<dbReference type="AlphaFoldDB" id="A0A7X3S9S2"/>
<dbReference type="GO" id="GO:0043190">
    <property type="term" value="C:ATP-binding cassette (ABC) transporter complex"/>
    <property type="evidence" value="ECO:0007669"/>
    <property type="project" value="InterPro"/>
</dbReference>
<dbReference type="SUPFAM" id="SSF53850">
    <property type="entry name" value="Periplasmic binding protein-like II"/>
    <property type="match status" value="1"/>
</dbReference>
<evidence type="ECO:0000313" key="3">
    <source>
        <dbReference type="EMBL" id="MXN67183.1"/>
    </source>
</evidence>
<name>A0A7X3S9S2_9HYPH</name>
<dbReference type="InterPro" id="IPR007210">
    <property type="entry name" value="ABC_Gly_betaine_transp_sub-bd"/>
</dbReference>
<accession>A0A7X3S9S2</accession>
<proteinExistence type="predicted"/>